<evidence type="ECO:0000313" key="10">
    <source>
        <dbReference type="Proteomes" id="UP000028725"/>
    </source>
</evidence>
<dbReference type="PROSITE" id="PS50011">
    <property type="entry name" value="PROTEIN_KINASE_DOM"/>
    <property type="match status" value="1"/>
</dbReference>
<dbReference type="PROSITE" id="PS00107">
    <property type="entry name" value="PROTEIN_KINASE_ATP"/>
    <property type="match status" value="1"/>
</dbReference>
<dbReference type="CDD" id="cd14014">
    <property type="entry name" value="STKc_PknB_like"/>
    <property type="match status" value="1"/>
</dbReference>
<keyword evidence="2 6" id="KW-0547">Nucleotide-binding</keyword>
<feature type="compositionally biased region" description="Basic and acidic residues" evidence="7">
    <location>
        <begin position="1"/>
        <end position="26"/>
    </location>
</feature>
<dbReference type="Gene3D" id="3.30.200.20">
    <property type="entry name" value="Phosphorylase Kinase, domain 1"/>
    <property type="match status" value="1"/>
</dbReference>
<dbReference type="Pfam" id="PF13424">
    <property type="entry name" value="TPR_12"/>
    <property type="match status" value="2"/>
</dbReference>
<evidence type="ECO:0000256" key="6">
    <source>
        <dbReference type="PROSITE-ProRule" id="PRU10141"/>
    </source>
</evidence>
<dbReference type="PROSITE" id="PS50005">
    <property type="entry name" value="TPR"/>
    <property type="match status" value="3"/>
</dbReference>
<name>A0A085WS55_9BACT</name>
<keyword evidence="4 6" id="KW-0067">ATP-binding</keyword>
<feature type="domain" description="Protein kinase" evidence="8">
    <location>
        <begin position="63"/>
        <end position="359"/>
    </location>
</feature>
<dbReference type="Gene3D" id="1.10.510.10">
    <property type="entry name" value="Transferase(Phosphotransferase) domain 1"/>
    <property type="match status" value="1"/>
</dbReference>
<evidence type="ECO:0000259" key="8">
    <source>
        <dbReference type="PROSITE" id="PS50011"/>
    </source>
</evidence>
<dbReference type="SMART" id="SM00028">
    <property type="entry name" value="TPR"/>
    <property type="match status" value="4"/>
</dbReference>
<dbReference type="RefSeq" id="WP_083968100.1">
    <property type="nucleotide sequence ID" value="NZ_JMCB01000003.1"/>
</dbReference>
<keyword evidence="10" id="KW-1185">Reference proteome</keyword>
<feature type="region of interest" description="Disordered" evidence="7">
    <location>
        <begin position="1"/>
        <end position="52"/>
    </location>
</feature>
<dbReference type="SUPFAM" id="SSF48452">
    <property type="entry name" value="TPR-like"/>
    <property type="match status" value="2"/>
</dbReference>
<sequence>MEDSKTEPRVPPKSIDTDLPTREARGHASRSRPSPSPSIPSQPTDGGPQESFELERGTSIERYVLLKPLGQGGMGVVYSAYDPDLDRKVALKLLRPDKQTPDGNSSRAWMLREAQAMARISHPNVISVYDVGTYGNQVFVAMEFIQGRTLSTWIRKEQHTVPEILRVFVEAGQGLVAAHKAGLVHRDFKPSNVLIGENHRVCVLDFGLARLAQVAEAEEQALSGDLEGIDDRSEPIALALPESSLIMGTPQYMPPEQYLGTEVDARADQFAFCASLYWALFRKRPFEPRQVAKTAAESSRGTERGTAEGIRKLPHTTAAREPPADAKVPVWVRRAVMRGLALNPEDRFPSMEALLEALSQQQRRGQRRGAIAAVGALALAAAGVGGYAYQQSRVCAGSDALVASVWGPEAHQKLQAAFTATGKPFAAEAAAKVVNLLDGYARSWAGMHTEACEATRVRGEQTEELLSMRMVCLDRRRKDLGALASLLTEADGKVVEKAVDAASALPSLQPCQDIATLAEQPPLPADPAKKTAVEQLGGRVAEVKALHDAGRYKAGVELAKKLEPEVVATTYPPLQAELGYHLGWLLQQSGQSEDGIHQLEQAFDTAEASRSDRIRLEVLTKLIFTLVNNGHPQEAERWGQVAVAILKRVGGEPALAIDLMGNLGYVALQRGRYQESRDYFEKARALVDANLGPDDPKRAKVSHGLGLAALRMAEYPQAIQLFTQSLQQTEAAKGKQHPEVATRHTMLATAYRESGDLEKAQEHVQQALEVRKATQGPEHPAVADTLDELGMGLIALKRYDEAVKTFNEALAIKRKALGEDHPDLQYSYDGVGQALLAAGRAQDSLEPLRKALAYKDAEPEGLAETGFGLAKALWEVGQQNEARQEAERVREEYKKLEKPDEVAEITTWLGVHEVEAPKPAPVVKRPAKRKGR</sequence>
<feature type="binding site" evidence="6">
    <location>
        <position position="92"/>
    </location>
    <ligand>
        <name>ATP</name>
        <dbReference type="ChEBI" id="CHEBI:30616"/>
    </ligand>
</feature>
<dbReference type="PANTHER" id="PTHR43289">
    <property type="entry name" value="MITOGEN-ACTIVATED PROTEIN KINASE KINASE KINASE 20-RELATED"/>
    <property type="match status" value="1"/>
</dbReference>
<dbReference type="Gene3D" id="1.25.40.10">
    <property type="entry name" value="Tetratricopeptide repeat domain"/>
    <property type="match status" value="2"/>
</dbReference>
<gene>
    <name evidence="9" type="ORF">DB31_5560</name>
</gene>
<dbReference type="PATRIC" id="fig|394096.3.peg.2040"/>
<proteinExistence type="predicted"/>
<evidence type="ECO:0000256" key="7">
    <source>
        <dbReference type="SAM" id="MobiDB-lite"/>
    </source>
</evidence>
<feature type="repeat" description="TPR" evidence="5">
    <location>
        <begin position="783"/>
        <end position="816"/>
    </location>
</feature>
<evidence type="ECO:0000256" key="3">
    <source>
        <dbReference type="ARBA" id="ARBA00022777"/>
    </source>
</evidence>
<dbReference type="Proteomes" id="UP000028725">
    <property type="component" value="Unassembled WGS sequence"/>
</dbReference>
<feature type="repeat" description="TPR" evidence="5">
    <location>
        <begin position="741"/>
        <end position="774"/>
    </location>
</feature>
<accession>A0A085WS55</accession>
<dbReference type="InterPro" id="IPR017441">
    <property type="entry name" value="Protein_kinase_ATP_BS"/>
</dbReference>
<dbReference type="OrthoDB" id="9801841at2"/>
<dbReference type="Pfam" id="PF00069">
    <property type="entry name" value="Pkinase"/>
    <property type="match status" value="1"/>
</dbReference>
<protein>
    <recommendedName>
        <fullName evidence="8">Protein kinase domain-containing protein</fullName>
    </recommendedName>
</protein>
<evidence type="ECO:0000256" key="2">
    <source>
        <dbReference type="ARBA" id="ARBA00022741"/>
    </source>
</evidence>
<evidence type="ECO:0000256" key="4">
    <source>
        <dbReference type="ARBA" id="ARBA00022840"/>
    </source>
</evidence>
<evidence type="ECO:0000256" key="1">
    <source>
        <dbReference type="ARBA" id="ARBA00022679"/>
    </source>
</evidence>
<dbReference type="GO" id="GO:0005524">
    <property type="term" value="F:ATP binding"/>
    <property type="evidence" value="ECO:0007669"/>
    <property type="project" value="UniProtKB-UniRule"/>
</dbReference>
<dbReference type="SUPFAM" id="SSF56112">
    <property type="entry name" value="Protein kinase-like (PK-like)"/>
    <property type="match status" value="1"/>
</dbReference>
<evidence type="ECO:0000313" key="9">
    <source>
        <dbReference type="EMBL" id="KFE70518.1"/>
    </source>
</evidence>
<evidence type="ECO:0000256" key="5">
    <source>
        <dbReference type="PROSITE-ProRule" id="PRU00339"/>
    </source>
</evidence>
<dbReference type="AlphaFoldDB" id="A0A085WS55"/>
<dbReference type="InterPro" id="IPR000719">
    <property type="entry name" value="Prot_kinase_dom"/>
</dbReference>
<keyword evidence="5" id="KW-0802">TPR repeat</keyword>
<dbReference type="GO" id="GO:0004674">
    <property type="term" value="F:protein serine/threonine kinase activity"/>
    <property type="evidence" value="ECO:0007669"/>
    <property type="project" value="TreeGrafter"/>
</dbReference>
<dbReference type="InterPro" id="IPR008271">
    <property type="entry name" value="Ser/Thr_kinase_AS"/>
</dbReference>
<reference evidence="9 10" key="1">
    <citation type="submission" date="2014-04" db="EMBL/GenBank/DDBJ databases">
        <title>Genome assembly of Hyalangium minutum DSM 14724.</title>
        <authorList>
            <person name="Sharma G."/>
            <person name="Subramanian S."/>
        </authorList>
    </citation>
    <scope>NUCLEOTIDE SEQUENCE [LARGE SCALE GENOMIC DNA]</scope>
    <source>
        <strain evidence="9 10">DSM 14724</strain>
    </source>
</reference>
<dbReference type="PROSITE" id="PS00108">
    <property type="entry name" value="PROTEIN_KINASE_ST"/>
    <property type="match status" value="1"/>
</dbReference>
<dbReference type="InterPro" id="IPR011009">
    <property type="entry name" value="Kinase-like_dom_sf"/>
</dbReference>
<dbReference type="EMBL" id="JMCB01000003">
    <property type="protein sequence ID" value="KFE70518.1"/>
    <property type="molecule type" value="Genomic_DNA"/>
</dbReference>
<dbReference type="STRING" id="394096.DB31_5560"/>
<dbReference type="PANTHER" id="PTHR43289:SF6">
    <property type="entry name" value="SERINE_THREONINE-PROTEIN KINASE NEKL-3"/>
    <property type="match status" value="1"/>
</dbReference>
<comment type="caution">
    <text evidence="9">The sequence shown here is derived from an EMBL/GenBank/DDBJ whole genome shotgun (WGS) entry which is preliminary data.</text>
</comment>
<keyword evidence="1" id="KW-0808">Transferase</keyword>
<feature type="repeat" description="TPR" evidence="5">
    <location>
        <begin position="657"/>
        <end position="690"/>
    </location>
</feature>
<keyword evidence="3" id="KW-0418">Kinase</keyword>
<dbReference type="InterPro" id="IPR019734">
    <property type="entry name" value="TPR_rpt"/>
</dbReference>
<dbReference type="InterPro" id="IPR011990">
    <property type="entry name" value="TPR-like_helical_dom_sf"/>
</dbReference>
<organism evidence="9 10">
    <name type="scientific">Hyalangium minutum</name>
    <dbReference type="NCBI Taxonomy" id="394096"/>
    <lineage>
        <taxon>Bacteria</taxon>
        <taxon>Pseudomonadati</taxon>
        <taxon>Myxococcota</taxon>
        <taxon>Myxococcia</taxon>
        <taxon>Myxococcales</taxon>
        <taxon>Cystobacterineae</taxon>
        <taxon>Archangiaceae</taxon>
        <taxon>Hyalangium</taxon>
    </lineage>
</organism>